<dbReference type="EMBL" id="BPVZ01000040">
    <property type="protein sequence ID" value="GKV14328.1"/>
    <property type="molecule type" value="Genomic_DNA"/>
</dbReference>
<name>A0AAV5JSP0_9ROSI</name>
<evidence type="ECO:0000313" key="1">
    <source>
        <dbReference type="EMBL" id="GKV14328.1"/>
    </source>
</evidence>
<accession>A0AAV5JSP0</accession>
<keyword evidence="2" id="KW-1185">Reference proteome</keyword>
<sequence length="196" mass="22386">MRDKLHLVTEFNLVLIHCHISLLEIVQFLFFRIERSLREVSFILVLNKSLPSNILCPTVESLFSWLPLVSGLTSKHKSGQPDLILFLAIHHFKYLLQVIHPLISISGVLGSFENWRTPFLKLFLHSLMRWCSSLKLVCLRKRATISMEAVLAATSVLWFAGMNDSLVADAVASDAGAYAPSFVDWQSKTRIYMHRF</sequence>
<reference evidence="1 2" key="1">
    <citation type="journal article" date="2021" name="Commun. Biol.">
        <title>The genome of Shorea leprosula (Dipterocarpaceae) highlights the ecological relevance of drought in aseasonal tropical rainforests.</title>
        <authorList>
            <person name="Ng K.K.S."/>
            <person name="Kobayashi M.J."/>
            <person name="Fawcett J.A."/>
            <person name="Hatakeyama M."/>
            <person name="Paape T."/>
            <person name="Ng C.H."/>
            <person name="Ang C.C."/>
            <person name="Tnah L.H."/>
            <person name="Lee C.T."/>
            <person name="Nishiyama T."/>
            <person name="Sese J."/>
            <person name="O'Brien M.J."/>
            <person name="Copetti D."/>
            <person name="Mohd Noor M.I."/>
            <person name="Ong R.C."/>
            <person name="Putra M."/>
            <person name="Sireger I.Z."/>
            <person name="Indrioko S."/>
            <person name="Kosugi Y."/>
            <person name="Izuno A."/>
            <person name="Isagi Y."/>
            <person name="Lee S.L."/>
            <person name="Shimizu K.K."/>
        </authorList>
    </citation>
    <scope>NUCLEOTIDE SEQUENCE [LARGE SCALE GENOMIC DNA]</scope>
    <source>
        <strain evidence="1">214</strain>
    </source>
</reference>
<dbReference type="Proteomes" id="UP001054252">
    <property type="component" value="Unassembled WGS sequence"/>
</dbReference>
<proteinExistence type="predicted"/>
<protein>
    <submittedName>
        <fullName evidence="1">Uncharacterized protein</fullName>
    </submittedName>
</protein>
<comment type="caution">
    <text evidence="1">The sequence shown here is derived from an EMBL/GenBank/DDBJ whole genome shotgun (WGS) entry which is preliminary data.</text>
</comment>
<evidence type="ECO:0000313" key="2">
    <source>
        <dbReference type="Proteomes" id="UP001054252"/>
    </source>
</evidence>
<organism evidence="1 2">
    <name type="scientific">Rubroshorea leprosula</name>
    <dbReference type="NCBI Taxonomy" id="152421"/>
    <lineage>
        <taxon>Eukaryota</taxon>
        <taxon>Viridiplantae</taxon>
        <taxon>Streptophyta</taxon>
        <taxon>Embryophyta</taxon>
        <taxon>Tracheophyta</taxon>
        <taxon>Spermatophyta</taxon>
        <taxon>Magnoliopsida</taxon>
        <taxon>eudicotyledons</taxon>
        <taxon>Gunneridae</taxon>
        <taxon>Pentapetalae</taxon>
        <taxon>rosids</taxon>
        <taxon>malvids</taxon>
        <taxon>Malvales</taxon>
        <taxon>Dipterocarpaceae</taxon>
        <taxon>Rubroshorea</taxon>
    </lineage>
</organism>
<dbReference type="AlphaFoldDB" id="A0AAV5JSP0"/>
<gene>
    <name evidence="1" type="ORF">SLEP1_g25224</name>
</gene>